<accession>A0A8S1F9I1</accession>
<comment type="caution">
    <text evidence="2">The sequence shown here is derived from an EMBL/GenBank/DDBJ whole genome shotgun (WGS) entry which is preliminary data.</text>
</comment>
<feature type="transmembrane region" description="Helical" evidence="1">
    <location>
        <begin position="94"/>
        <end position="115"/>
    </location>
</feature>
<feature type="transmembrane region" description="Helical" evidence="1">
    <location>
        <begin position="242"/>
        <end position="270"/>
    </location>
</feature>
<keyword evidence="1" id="KW-1133">Transmembrane helix</keyword>
<dbReference type="InterPro" id="IPR019429">
    <property type="entry name" value="7TM_GPCR_serpentine_rcpt_Sri"/>
</dbReference>
<protein>
    <submittedName>
        <fullName evidence="2">Uncharacterized protein</fullName>
    </submittedName>
</protein>
<feature type="transmembrane region" description="Helical" evidence="1">
    <location>
        <begin position="12"/>
        <end position="38"/>
    </location>
</feature>
<organism evidence="2 3">
    <name type="scientific">Caenorhabditis bovis</name>
    <dbReference type="NCBI Taxonomy" id="2654633"/>
    <lineage>
        <taxon>Eukaryota</taxon>
        <taxon>Metazoa</taxon>
        <taxon>Ecdysozoa</taxon>
        <taxon>Nematoda</taxon>
        <taxon>Chromadorea</taxon>
        <taxon>Rhabditida</taxon>
        <taxon>Rhabditina</taxon>
        <taxon>Rhabditomorpha</taxon>
        <taxon>Rhabditoidea</taxon>
        <taxon>Rhabditidae</taxon>
        <taxon>Peloderinae</taxon>
        <taxon>Caenorhabditis</taxon>
    </lineage>
</organism>
<dbReference type="Pfam" id="PF10327">
    <property type="entry name" value="7TM_GPCR_Sri"/>
    <property type="match status" value="1"/>
</dbReference>
<sequence length="335" mass="38637">MDIDLCPTSAPLYYNIILYTIAIFSILVNAVCICVVFFSARIDSNYRFCLIYVQVVTFTLEICISAINPAYFLFPLLAGFNVSKFPTLLDIPSHYILAFYGLLIVLEEPAVLSCFAYHLNFVSKLSAHATPNMKIIFALLFFIHFFPFVCCYLQYKSVIDNERKQFLLKEYYPNCERHLMGLRGFEMYDFENRYTQLNFYCANAIISSSVVFGLYMAFTIYRTLRGVRHIMSAHSYQAHISALFSLAAQCMSPAVLILLPCVYIGIVIYYDLRARQASATNTVFFIASHSMGSNLLMLLTNSRYKKILRHWVLQKLLKEQKPTQQKTVMMRRVPS</sequence>
<name>A0A8S1F9I1_9PELO</name>
<reference evidence="2 3" key="1">
    <citation type="submission" date="2020-04" db="EMBL/GenBank/DDBJ databases">
        <authorList>
            <person name="Laetsch R D."/>
            <person name="Stevens L."/>
            <person name="Kumar S."/>
            <person name="Blaxter L. M."/>
        </authorList>
    </citation>
    <scope>NUCLEOTIDE SEQUENCE [LARGE SCALE GENOMIC DNA]</scope>
</reference>
<proteinExistence type="predicted"/>
<dbReference type="OrthoDB" id="5826569at2759"/>
<evidence type="ECO:0000313" key="3">
    <source>
        <dbReference type="Proteomes" id="UP000494206"/>
    </source>
</evidence>
<dbReference type="PANTHER" id="PTHR46964:SF2">
    <property type="entry name" value="SERPENTINE RECEPTOR, CLASS T"/>
    <property type="match status" value="1"/>
</dbReference>
<keyword evidence="3" id="KW-1185">Reference proteome</keyword>
<dbReference type="Proteomes" id="UP000494206">
    <property type="component" value="Unassembled WGS sequence"/>
</dbReference>
<dbReference type="AlphaFoldDB" id="A0A8S1F9I1"/>
<feature type="transmembrane region" description="Helical" evidence="1">
    <location>
        <begin position="197"/>
        <end position="221"/>
    </location>
</feature>
<keyword evidence="1" id="KW-0472">Membrane</keyword>
<feature type="transmembrane region" description="Helical" evidence="1">
    <location>
        <begin position="50"/>
        <end position="74"/>
    </location>
</feature>
<keyword evidence="1" id="KW-0812">Transmembrane</keyword>
<feature type="transmembrane region" description="Helical" evidence="1">
    <location>
        <begin position="282"/>
        <end position="300"/>
    </location>
</feature>
<dbReference type="PANTHER" id="PTHR46964">
    <property type="entry name" value="SERPENTINE RECEPTOR, CLASS I-RELATED"/>
    <property type="match status" value="1"/>
</dbReference>
<evidence type="ECO:0000313" key="2">
    <source>
        <dbReference type="EMBL" id="CAB3408897.1"/>
    </source>
</evidence>
<feature type="transmembrane region" description="Helical" evidence="1">
    <location>
        <begin position="135"/>
        <end position="155"/>
    </location>
</feature>
<dbReference type="EMBL" id="CADEPM010000007">
    <property type="protein sequence ID" value="CAB3408897.1"/>
    <property type="molecule type" value="Genomic_DNA"/>
</dbReference>
<evidence type="ECO:0000256" key="1">
    <source>
        <dbReference type="SAM" id="Phobius"/>
    </source>
</evidence>
<gene>
    <name evidence="2" type="ORF">CBOVIS_LOCUS10620</name>
</gene>